<feature type="domain" description="C2 NT-type" evidence="1">
    <location>
        <begin position="54"/>
        <end position="205"/>
    </location>
</feature>
<dbReference type="PROSITE" id="PS51840">
    <property type="entry name" value="C2_NT"/>
    <property type="match status" value="1"/>
</dbReference>
<evidence type="ECO:0000313" key="2">
    <source>
        <dbReference type="Proteomes" id="UP000887578"/>
    </source>
</evidence>
<dbReference type="Pfam" id="PF10358">
    <property type="entry name" value="NT-C2"/>
    <property type="match status" value="1"/>
</dbReference>
<evidence type="ECO:0000313" key="3">
    <source>
        <dbReference type="WBParaSite" id="PDA_v2.g4873.t1"/>
    </source>
</evidence>
<reference evidence="3" key="1">
    <citation type="submission" date="2022-11" db="UniProtKB">
        <authorList>
            <consortium name="WormBaseParasite"/>
        </authorList>
    </citation>
    <scope>IDENTIFICATION</scope>
</reference>
<dbReference type="AlphaFoldDB" id="A0A914QMN3"/>
<protein>
    <submittedName>
        <fullName evidence="3">C2 NT-type domain-containing protein</fullName>
    </submittedName>
</protein>
<proteinExistence type="predicted"/>
<name>A0A914QMN3_9BILA</name>
<dbReference type="WBParaSite" id="PDA_v2.g4873.t1">
    <property type="protein sequence ID" value="PDA_v2.g4873.t1"/>
    <property type="gene ID" value="PDA_v2.g4873"/>
</dbReference>
<dbReference type="Proteomes" id="UP000887578">
    <property type="component" value="Unplaced"/>
</dbReference>
<dbReference type="InterPro" id="IPR019448">
    <property type="entry name" value="NT-C2"/>
</dbReference>
<keyword evidence="2" id="KW-1185">Reference proteome</keyword>
<organism evidence="2 3">
    <name type="scientific">Panagrolaimus davidi</name>
    <dbReference type="NCBI Taxonomy" id="227884"/>
    <lineage>
        <taxon>Eukaryota</taxon>
        <taxon>Metazoa</taxon>
        <taxon>Ecdysozoa</taxon>
        <taxon>Nematoda</taxon>
        <taxon>Chromadorea</taxon>
        <taxon>Rhabditida</taxon>
        <taxon>Tylenchina</taxon>
        <taxon>Panagrolaimomorpha</taxon>
        <taxon>Panagrolaimoidea</taxon>
        <taxon>Panagrolaimidae</taxon>
        <taxon>Panagrolaimus</taxon>
    </lineage>
</organism>
<accession>A0A914QMN3</accession>
<sequence>MMKYEAPDQTLDLTEINETQNTSVLQSFNVTIRSRYSSAINYPREVIAMALKRVKRNGHQPSKYCFNISLKELVIYGKKKPEKVQIAVMHRQRRYTCESRPLERSFSNANKYMIVWPDFAADTIKFTTTFFKNPSNKQFDNKEWTIIVEEITKKGKIRPLAAVQLNFAFFVNQNPNLKTELKLKLRSLQKDVNNCMLSLIVSSTFVNEGHEMDDDLQSQAAYIPTNIPFLSHDSEIFTEDVKMTEFEDCKDGRNIIKQASLIKQAWNQSSAEVADSFKKHSKTNVSPEFSPLLSDSKLEGKNCLVFPVAEQNQRRKIVTSFEKNIINVENINDELQKIAERIKEVEYVSQHVQEKIKSVGKRFLL</sequence>
<evidence type="ECO:0000259" key="1">
    <source>
        <dbReference type="PROSITE" id="PS51840"/>
    </source>
</evidence>